<dbReference type="SUPFAM" id="SSF81345">
    <property type="entry name" value="ABC transporter involved in vitamin B12 uptake, BtuC"/>
    <property type="match status" value="1"/>
</dbReference>
<dbReference type="Proteomes" id="UP000015480">
    <property type="component" value="Plasmid pAMI4"/>
</dbReference>
<feature type="transmembrane region" description="Helical" evidence="8">
    <location>
        <begin position="300"/>
        <end position="319"/>
    </location>
</feature>
<evidence type="ECO:0000256" key="7">
    <source>
        <dbReference type="ARBA" id="ARBA00023136"/>
    </source>
</evidence>
<feature type="transmembrane region" description="Helical" evidence="8">
    <location>
        <begin position="138"/>
        <end position="163"/>
    </location>
</feature>
<keyword evidence="7 8" id="KW-0472">Membrane</keyword>
<dbReference type="FunFam" id="1.10.3470.10:FF:000001">
    <property type="entry name" value="Vitamin B12 ABC transporter permease BtuC"/>
    <property type="match status" value="1"/>
</dbReference>
<feature type="transmembrane region" description="Helical" evidence="8">
    <location>
        <begin position="229"/>
        <end position="258"/>
    </location>
</feature>
<evidence type="ECO:0000256" key="5">
    <source>
        <dbReference type="ARBA" id="ARBA00022692"/>
    </source>
</evidence>
<feature type="transmembrane region" description="Helical" evidence="8">
    <location>
        <begin position="191"/>
        <end position="209"/>
    </location>
</feature>
<dbReference type="GO" id="GO:0005886">
    <property type="term" value="C:plasma membrane"/>
    <property type="evidence" value="ECO:0007669"/>
    <property type="project" value="UniProtKB-SubCell"/>
</dbReference>
<keyword evidence="6 8" id="KW-1133">Transmembrane helix</keyword>
<keyword evidence="4" id="KW-1003">Cell membrane</keyword>
<geneLocation type="plasmid" evidence="9 10">
    <name>pAMI4</name>
</geneLocation>
<keyword evidence="10" id="KW-1185">Reference proteome</keyword>
<dbReference type="GO" id="GO:0033214">
    <property type="term" value="P:siderophore-iron import into cell"/>
    <property type="evidence" value="ECO:0007669"/>
    <property type="project" value="TreeGrafter"/>
</dbReference>
<comment type="similarity">
    <text evidence="2">Belongs to the binding-protein-dependent transport system permease family. FecCD subfamily.</text>
</comment>
<dbReference type="EMBL" id="CP006652">
    <property type="protein sequence ID" value="AGT10818.1"/>
    <property type="molecule type" value="Genomic_DNA"/>
</dbReference>
<evidence type="ECO:0000256" key="1">
    <source>
        <dbReference type="ARBA" id="ARBA00004651"/>
    </source>
</evidence>
<evidence type="ECO:0000313" key="10">
    <source>
        <dbReference type="Proteomes" id="UP000015480"/>
    </source>
</evidence>
<keyword evidence="9" id="KW-0614">Plasmid</keyword>
<protein>
    <submittedName>
        <fullName evidence="9">ABC-type Fe3+-siderophore transport system, permease component</fullName>
    </submittedName>
</protein>
<dbReference type="PATRIC" id="fig|1367847.3.peg.3757"/>
<dbReference type="GO" id="GO:0022857">
    <property type="term" value="F:transmembrane transporter activity"/>
    <property type="evidence" value="ECO:0007669"/>
    <property type="project" value="InterPro"/>
</dbReference>
<evidence type="ECO:0000256" key="2">
    <source>
        <dbReference type="ARBA" id="ARBA00007935"/>
    </source>
</evidence>
<evidence type="ECO:0000256" key="3">
    <source>
        <dbReference type="ARBA" id="ARBA00022448"/>
    </source>
</evidence>
<evidence type="ECO:0000313" key="9">
    <source>
        <dbReference type="EMBL" id="AGT10818.1"/>
    </source>
</evidence>
<dbReference type="KEGG" id="pami:JCM7686_pAMI4p127"/>
<name>S5YH73_PARAH</name>
<proteinExistence type="inferred from homology"/>
<sequence length="328" mass="34167">MLALLLGLAAIASLGIGRFDLSFLRVVEILASPWIAPSVPVSPAEWSVVVVVRLPRIVMAVLAGAGLAVAGAALQGVFRNPLVGPQVVGVTSGAAFGGTLAILFGWQQAGLIGAAFAFGLLALVTVWLMSELVAKNNILVLVLAGVIVSGFFGALVSLVQFLADSQDKLPVIVFWLLGSFATANGAKALLLTGPVLVCGTLLMLLRWRINLLAMGDEDARALGVPVTALRWFLLVLTALLVSSQVAVSGMIGWVGLVVPHLARMLVGADHRRLLPASALLGGLFLLMVDNLARSLSSSEIPLGILTALIGTPVFALLLWRNRASRLVG</sequence>
<comment type="subcellular location">
    <subcellularLocation>
        <location evidence="1">Cell membrane</location>
        <topology evidence="1">Multi-pass membrane protein</topology>
    </subcellularLocation>
</comment>
<dbReference type="CDD" id="cd06550">
    <property type="entry name" value="TM_ABC_iron-siderophores_like"/>
    <property type="match status" value="1"/>
</dbReference>
<feature type="transmembrane region" description="Helical" evidence="8">
    <location>
        <begin position="86"/>
        <end position="106"/>
    </location>
</feature>
<accession>S5YH73</accession>
<organism evidence="9 10">
    <name type="scientific">Paracoccus aminophilus JCM 7686</name>
    <dbReference type="NCBI Taxonomy" id="1367847"/>
    <lineage>
        <taxon>Bacteria</taxon>
        <taxon>Pseudomonadati</taxon>
        <taxon>Pseudomonadota</taxon>
        <taxon>Alphaproteobacteria</taxon>
        <taxon>Rhodobacterales</taxon>
        <taxon>Paracoccaceae</taxon>
        <taxon>Paracoccus</taxon>
    </lineage>
</organism>
<keyword evidence="5 8" id="KW-0812">Transmembrane</keyword>
<dbReference type="InterPro" id="IPR000522">
    <property type="entry name" value="ABC_transptr_permease_BtuC"/>
</dbReference>
<evidence type="ECO:0000256" key="6">
    <source>
        <dbReference type="ARBA" id="ARBA00022989"/>
    </source>
</evidence>
<gene>
    <name evidence="9" type="ORF">JCM7686_pAMI4p127</name>
</gene>
<dbReference type="eggNOG" id="COG0609">
    <property type="taxonomic scope" value="Bacteria"/>
</dbReference>
<keyword evidence="3" id="KW-0813">Transport</keyword>
<dbReference type="AlphaFoldDB" id="S5YH73"/>
<dbReference type="PANTHER" id="PTHR30472">
    <property type="entry name" value="FERRIC ENTEROBACTIN TRANSPORT SYSTEM PERMEASE PROTEIN"/>
    <property type="match status" value="1"/>
</dbReference>
<feature type="transmembrane region" description="Helical" evidence="8">
    <location>
        <begin position="55"/>
        <end position="74"/>
    </location>
</feature>
<feature type="transmembrane region" description="Helical" evidence="8">
    <location>
        <begin position="112"/>
        <end position="129"/>
    </location>
</feature>
<evidence type="ECO:0000256" key="8">
    <source>
        <dbReference type="SAM" id="Phobius"/>
    </source>
</evidence>
<evidence type="ECO:0000256" key="4">
    <source>
        <dbReference type="ARBA" id="ARBA00022475"/>
    </source>
</evidence>
<dbReference type="HOGENOM" id="CLU_013016_0_2_5"/>
<reference evidence="9 10" key="1">
    <citation type="journal article" date="2014" name="BMC Genomics">
        <title>Architecture and functions of a multipartite genome of the methylotrophic bacterium Paracoccus aminophilus JCM 7686, containing primary and secondary chromids.</title>
        <authorList>
            <person name="Dziewit L."/>
            <person name="Czarnecki J."/>
            <person name="Wibberg D."/>
            <person name="Radlinska M."/>
            <person name="Mrozek P."/>
            <person name="Szymczak M."/>
            <person name="Schluter A."/>
            <person name="Puhler A."/>
            <person name="Bartosik D."/>
        </authorList>
    </citation>
    <scope>NUCLEOTIDE SEQUENCE [LARGE SCALE GENOMIC DNA]</scope>
    <source>
        <strain evidence="9">JCM 7686</strain>
        <plasmid evidence="10">Plasmid pAMI4</plasmid>
    </source>
</reference>
<dbReference type="PANTHER" id="PTHR30472:SF70">
    <property type="entry name" value="MOLYBDATE IMPORT SYSTEM PERMEASE PROTEIN MOLB"/>
    <property type="match status" value="1"/>
</dbReference>
<dbReference type="InterPro" id="IPR037294">
    <property type="entry name" value="ABC_BtuC-like"/>
</dbReference>
<dbReference type="Gene3D" id="1.10.3470.10">
    <property type="entry name" value="ABC transporter involved in vitamin B12 uptake, BtuC"/>
    <property type="match status" value="1"/>
</dbReference>
<dbReference type="Pfam" id="PF01032">
    <property type="entry name" value="FecCD"/>
    <property type="match status" value="1"/>
</dbReference>